<dbReference type="Gene3D" id="3.40.1350.10">
    <property type="match status" value="1"/>
</dbReference>
<dbReference type="InterPro" id="IPR011856">
    <property type="entry name" value="tRNA_endonuc-like_dom_sf"/>
</dbReference>
<protein>
    <recommendedName>
        <fullName evidence="3">DUF91 domain-containing protein</fullName>
    </recommendedName>
</protein>
<reference evidence="1 2" key="1">
    <citation type="submission" date="2018-08" db="EMBL/GenBank/DDBJ databases">
        <title>Isolation, diversity and antifungal activity of Actinobacteria from cow dung.</title>
        <authorList>
            <person name="Ling L."/>
        </authorList>
    </citation>
    <scope>NUCLEOTIDE SEQUENCE [LARGE SCALE GENOMIC DNA]</scope>
    <source>
        <strain evidence="1 2">NEAU-LLE</strain>
    </source>
</reference>
<name>A0A371NSR0_9MICO</name>
<organism evidence="1 2">
    <name type="scientific">Microbacterium bovistercoris</name>
    <dbReference type="NCBI Taxonomy" id="2293570"/>
    <lineage>
        <taxon>Bacteria</taxon>
        <taxon>Bacillati</taxon>
        <taxon>Actinomycetota</taxon>
        <taxon>Actinomycetes</taxon>
        <taxon>Micrococcales</taxon>
        <taxon>Microbacteriaceae</taxon>
        <taxon>Microbacterium</taxon>
    </lineage>
</organism>
<keyword evidence="2" id="KW-1185">Reference proteome</keyword>
<dbReference type="EMBL" id="QUAB01000043">
    <property type="protein sequence ID" value="REJ05128.1"/>
    <property type="molecule type" value="Genomic_DNA"/>
</dbReference>
<gene>
    <name evidence="1" type="ORF">DY023_11155</name>
</gene>
<proteinExistence type="predicted"/>
<evidence type="ECO:0000313" key="2">
    <source>
        <dbReference type="Proteomes" id="UP000262172"/>
    </source>
</evidence>
<dbReference type="GO" id="GO:0003676">
    <property type="term" value="F:nucleic acid binding"/>
    <property type="evidence" value="ECO:0007669"/>
    <property type="project" value="InterPro"/>
</dbReference>
<sequence>MPVEMRMWRIDGQNPKPLTPAALPTENELHQFLRQDPSLLGTALLVIGSEVITPYGKRLDLLAIDADGNLHVLELKRDRTPREVVAQVLDYGSWVSTLSRDDVIDIAEKYLGQPFEASFEDVFGVAPPDELNGELQLTVVASALDPSSERIVTYLRGFGVPINAVFFTYIEDDDRRYLARSWLATSDERSASGSAKSAAKRAAWNGLDWYVSFGGDRSWDDAGRLGFVSAGGGKFYSQTIRALPEGARVWVNVPQVGYVGVGIVTGPAVRFENARVTVDGASVPLATQPLTGSYTHQGAETDDDAEWVVPVTWLRKVPEKDAYWEKGLFANQNSACKLRQEFTLDRLAQHFDVQGDSQ</sequence>
<dbReference type="AlphaFoldDB" id="A0A371NSR0"/>
<dbReference type="OrthoDB" id="570199at2"/>
<evidence type="ECO:0000313" key="1">
    <source>
        <dbReference type="EMBL" id="REJ05128.1"/>
    </source>
</evidence>
<dbReference type="Proteomes" id="UP000262172">
    <property type="component" value="Unassembled WGS sequence"/>
</dbReference>
<dbReference type="RefSeq" id="WP_116242412.1">
    <property type="nucleotide sequence ID" value="NZ_QUAB01000043.1"/>
</dbReference>
<evidence type="ECO:0008006" key="3">
    <source>
        <dbReference type="Google" id="ProtNLM"/>
    </source>
</evidence>
<comment type="caution">
    <text evidence="1">The sequence shown here is derived from an EMBL/GenBank/DDBJ whole genome shotgun (WGS) entry which is preliminary data.</text>
</comment>
<accession>A0A371NSR0</accession>